<evidence type="ECO:0000313" key="2">
    <source>
        <dbReference type="EMBL" id="PIR93622.1"/>
    </source>
</evidence>
<sequence>MYIFLFITALKLIIAVWLIIFGFKMTNKKYLGKMFQDNPSGPPINKLFSPKNFDRYGHIIFPMIVIAMALVLLYTTIKQLPL</sequence>
<comment type="caution">
    <text evidence="2">The sequence shown here is derived from an EMBL/GenBank/DDBJ whole genome shotgun (WGS) entry which is preliminary data.</text>
</comment>
<proteinExistence type="predicted"/>
<organism evidence="2 3">
    <name type="scientific">Candidatus Falkowbacteria bacterium CG10_big_fil_rev_8_21_14_0_10_39_11</name>
    <dbReference type="NCBI Taxonomy" id="1974565"/>
    <lineage>
        <taxon>Bacteria</taxon>
        <taxon>Candidatus Falkowiibacteriota</taxon>
    </lineage>
</organism>
<keyword evidence="1" id="KW-0812">Transmembrane</keyword>
<accession>A0A2H0V3H8</accession>
<feature type="transmembrane region" description="Helical" evidence="1">
    <location>
        <begin position="6"/>
        <end position="23"/>
    </location>
</feature>
<name>A0A2H0V3H8_9BACT</name>
<dbReference type="AlphaFoldDB" id="A0A2H0V3H8"/>
<keyword evidence="1" id="KW-0472">Membrane</keyword>
<feature type="transmembrane region" description="Helical" evidence="1">
    <location>
        <begin position="56"/>
        <end position="77"/>
    </location>
</feature>
<dbReference type="Proteomes" id="UP000229901">
    <property type="component" value="Unassembled WGS sequence"/>
</dbReference>
<gene>
    <name evidence="2" type="ORF">COT97_05655</name>
</gene>
<dbReference type="EMBL" id="PFAP01000047">
    <property type="protein sequence ID" value="PIR93622.1"/>
    <property type="molecule type" value="Genomic_DNA"/>
</dbReference>
<keyword evidence="1" id="KW-1133">Transmembrane helix</keyword>
<evidence type="ECO:0000256" key="1">
    <source>
        <dbReference type="SAM" id="Phobius"/>
    </source>
</evidence>
<evidence type="ECO:0000313" key="3">
    <source>
        <dbReference type="Proteomes" id="UP000229901"/>
    </source>
</evidence>
<protein>
    <submittedName>
        <fullName evidence="2">Uncharacterized protein</fullName>
    </submittedName>
</protein>
<reference evidence="3" key="1">
    <citation type="submission" date="2017-09" db="EMBL/GenBank/DDBJ databases">
        <title>Depth-based differentiation of microbial function through sediment-hosted aquifers and enrichment of novel symbionts in the deep terrestrial subsurface.</title>
        <authorList>
            <person name="Probst A.J."/>
            <person name="Ladd B."/>
            <person name="Jarett J.K."/>
            <person name="Geller-Mcgrath D.E."/>
            <person name="Sieber C.M.K."/>
            <person name="Emerson J.B."/>
            <person name="Anantharaman K."/>
            <person name="Thomas B.C."/>
            <person name="Malmstrom R."/>
            <person name="Stieglmeier M."/>
            <person name="Klingl A."/>
            <person name="Woyke T."/>
            <person name="Ryan C.M."/>
            <person name="Banfield J.F."/>
        </authorList>
    </citation>
    <scope>NUCLEOTIDE SEQUENCE [LARGE SCALE GENOMIC DNA]</scope>
</reference>